<feature type="repeat" description="Hemopexin" evidence="17">
    <location>
        <begin position="399"/>
        <end position="458"/>
    </location>
</feature>
<dbReference type="GO" id="GO:0007368">
    <property type="term" value="P:determination of left/right symmetry"/>
    <property type="evidence" value="ECO:0007669"/>
    <property type="project" value="UniProtKB-ARBA"/>
</dbReference>
<evidence type="ECO:0000256" key="3">
    <source>
        <dbReference type="ARBA" id="ARBA00022723"/>
    </source>
</evidence>
<dbReference type="GO" id="GO:0030198">
    <property type="term" value="P:extracellular matrix organization"/>
    <property type="evidence" value="ECO:0007669"/>
    <property type="project" value="TreeGrafter"/>
</dbReference>
<dbReference type="Proteomes" id="UP000694620">
    <property type="component" value="Chromosome 11"/>
</dbReference>
<dbReference type="PROSITE" id="PS51642">
    <property type="entry name" value="HEMOPEXIN_2"/>
    <property type="match status" value="3"/>
</dbReference>
<keyword evidence="6" id="KW-0378">Hydrolase</keyword>
<dbReference type="PRINTS" id="PR00138">
    <property type="entry name" value="MATRIXIN"/>
</dbReference>
<evidence type="ECO:0000259" key="19">
    <source>
        <dbReference type="SMART" id="SM00235"/>
    </source>
</evidence>
<dbReference type="GO" id="GO:0030574">
    <property type="term" value="P:collagen catabolic process"/>
    <property type="evidence" value="ECO:0007669"/>
    <property type="project" value="TreeGrafter"/>
</dbReference>
<feature type="binding site" evidence="14">
    <location>
        <position position="362"/>
    </location>
    <ligand>
        <name>Zn(2+)</name>
        <dbReference type="ChEBI" id="CHEBI:29105"/>
        <label>2</label>
        <note>catalytic</note>
    </ligand>
</feature>
<dbReference type="Gene3D" id="2.110.10.10">
    <property type="entry name" value="Hemopexin-like domain"/>
    <property type="match status" value="2"/>
</dbReference>
<dbReference type="SUPFAM" id="SSF55486">
    <property type="entry name" value="Metalloproteases ('zincins'), catalytic domain"/>
    <property type="match status" value="1"/>
</dbReference>
<dbReference type="AlphaFoldDB" id="A0A8C4SPV4"/>
<feature type="binding site" evidence="15">
    <location>
        <position position="370"/>
    </location>
    <ligand>
        <name>Zn(2+)</name>
        <dbReference type="ChEBI" id="CHEBI:29105"/>
        <label>2</label>
        <note>catalytic</note>
    </ligand>
</feature>
<evidence type="ECO:0000256" key="2">
    <source>
        <dbReference type="ARBA" id="ARBA00022670"/>
    </source>
</evidence>
<comment type="cofactor">
    <cofactor evidence="15">
        <name>Zn(2+)</name>
        <dbReference type="ChEBI" id="CHEBI:29105"/>
    </cofactor>
    <text evidence="15">Binds 2 Zn(2+) ions per subunit.</text>
</comment>
<dbReference type="SMART" id="SM00120">
    <property type="entry name" value="HX"/>
    <property type="match status" value="4"/>
</dbReference>
<protein>
    <submittedName>
        <fullName evidence="20">Matrix metalloproteinase-21-like</fullName>
    </submittedName>
</protein>
<keyword evidence="4" id="KW-0732">Signal</keyword>
<feature type="binding site" evidence="15">
    <location>
        <position position="523"/>
    </location>
    <ligand>
        <name>Ca(2+)</name>
        <dbReference type="ChEBI" id="CHEBI:29108"/>
        <label>5</label>
    </ligand>
</feature>
<keyword evidence="9" id="KW-0482">Metalloprotease</keyword>
<evidence type="ECO:0000256" key="17">
    <source>
        <dbReference type="PROSITE-ProRule" id="PRU01011"/>
    </source>
</evidence>
<comment type="cofactor">
    <cofactor evidence="15">
        <name>Ca(2+)</name>
        <dbReference type="ChEBI" id="CHEBI:29108"/>
    </cofactor>
    <text evidence="15">Can bind about 5 Ca(2+) ions per subunit.</text>
</comment>
<evidence type="ECO:0000313" key="21">
    <source>
        <dbReference type="Proteomes" id="UP000694620"/>
    </source>
</evidence>
<dbReference type="InterPro" id="IPR021190">
    <property type="entry name" value="Pept_M10A"/>
</dbReference>
<evidence type="ECO:0000256" key="13">
    <source>
        <dbReference type="PIRSR" id="PIRSR001191-1"/>
    </source>
</evidence>
<dbReference type="PANTHER" id="PTHR10201">
    <property type="entry name" value="MATRIX METALLOPROTEINASE"/>
    <property type="match status" value="1"/>
</dbReference>
<accession>A0A8C4SPV4</accession>
<evidence type="ECO:0000313" key="20">
    <source>
        <dbReference type="Ensembl" id="ENSECRP00000019729.1"/>
    </source>
</evidence>
<feature type="repeat" description="Hemopexin" evidence="17">
    <location>
        <begin position="517"/>
        <end position="565"/>
    </location>
</feature>
<dbReference type="SMART" id="SM00235">
    <property type="entry name" value="ZnMc"/>
    <property type="match status" value="1"/>
</dbReference>
<dbReference type="GO" id="GO:0006508">
    <property type="term" value="P:proteolysis"/>
    <property type="evidence" value="ECO:0007669"/>
    <property type="project" value="UniProtKB-KW"/>
</dbReference>
<feature type="binding site" evidence="15">
    <location>
        <position position="304"/>
    </location>
    <ligand>
        <name>Zn(2+)</name>
        <dbReference type="ChEBI" id="CHEBI:29105"/>
        <label>1</label>
    </ligand>
</feature>
<keyword evidence="3 14" id="KW-0479">Metal-binding</keyword>
<dbReference type="PIRSF" id="PIRSF001191">
    <property type="entry name" value="Peptidase_M10A_matrix"/>
    <property type="match status" value="1"/>
</dbReference>
<feature type="binding site" evidence="15">
    <location>
        <position position="313"/>
    </location>
    <ligand>
        <name>Ca(2+)</name>
        <dbReference type="ChEBI" id="CHEBI:29108"/>
        <label>3</label>
    </ligand>
</feature>
<keyword evidence="10" id="KW-0865">Zymogen</keyword>
<proteinExistence type="inferred from homology"/>
<keyword evidence="5" id="KW-0677">Repeat</keyword>
<feature type="binding site" evidence="15">
    <location>
        <position position="464"/>
    </location>
    <ligand>
        <name>Ca(2+)</name>
        <dbReference type="ChEBI" id="CHEBI:29108"/>
        <label>4</label>
    </ligand>
</feature>
<dbReference type="GO" id="GO:0004222">
    <property type="term" value="F:metalloendopeptidase activity"/>
    <property type="evidence" value="ECO:0007669"/>
    <property type="project" value="InterPro"/>
</dbReference>
<dbReference type="InterPro" id="IPR021158">
    <property type="entry name" value="Pept_M10A_Zn_BS"/>
</dbReference>
<dbReference type="InterPro" id="IPR036375">
    <property type="entry name" value="Hemopexin-like_dom_sf"/>
</dbReference>
<keyword evidence="2" id="KW-0645">Protease</keyword>
<feature type="domain" description="Peptidase metallopeptidase" evidence="19">
    <location>
        <begin position="236"/>
        <end position="397"/>
    </location>
</feature>
<name>A0A8C4SPV4_ERPCA</name>
<feature type="modified residue" description="Phosphotyrosine; by PKDCC" evidence="16">
    <location>
        <position position="505"/>
    </location>
</feature>
<evidence type="ECO:0000256" key="7">
    <source>
        <dbReference type="ARBA" id="ARBA00022833"/>
    </source>
</evidence>
<dbReference type="Pfam" id="PF00045">
    <property type="entry name" value="Hemopexin"/>
    <property type="match status" value="2"/>
</dbReference>
<evidence type="ECO:0000256" key="10">
    <source>
        <dbReference type="ARBA" id="ARBA00023145"/>
    </source>
</evidence>
<evidence type="ECO:0000256" key="12">
    <source>
        <dbReference type="ARBA" id="ARBA00023180"/>
    </source>
</evidence>
<dbReference type="PROSITE" id="PS00546">
    <property type="entry name" value="CYSTEINE_SWITCH"/>
    <property type="match status" value="1"/>
</dbReference>
<dbReference type="InterPro" id="IPR002477">
    <property type="entry name" value="Peptidoglycan-bd-like"/>
</dbReference>
<feature type="binding site" evidence="15">
    <location>
        <position position="326"/>
    </location>
    <ligand>
        <name>Ca(2+)</name>
        <dbReference type="ChEBI" id="CHEBI:29108"/>
        <label>2</label>
    </ligand>
</feature>
<feature type="binding site" evidence="15">
    <location>
        <position position="328"/>
    </location>
    <ligand>
        <name>Zn(2+)</name>
        <dbReference type="ChEBI" id="CHEBI:29105"/>
        <label>1</label>
    </ligand>
</feature>
<feature type="binding site" evidence="15">
    <location>
        <position position="418"/>
    </location>
    <ligand>
        <name>Ca(2+)</name>
        <dbReference type="ChEBI" id="CHEBI:29108"/>
        <label>4</label>
    </ligand>
</feature>
<dbReference type="InterPro" id="IPR036365">
    <property type="entry name" value="PGBD-like_sf"/>
</dbReference>
<comment type="similarity">
    <text evidence="1">Belongs to the peptidase M10A family.</text>
</comment>
<feature type="binding site" evidence="15">
    <location>
        <position position="330"/>
    </location>
    <ligand>
        <name>Ca(2+)</name>
        <dbReference type="ChEBI" id="CHEBI:29108"/>
        <label>3</label>
    </ligand>
</feature>
<dbReference type="InterPro" id="IPR024079">
    <property type="entry name" value="MetalloPept_cat_dom_sf"/>
</dbReference>
<evidence type="ECO:0000256" key="8">
    <source>
        <dbReference type="ARBA" id="ARBA00022837"/>
    </source>
</evidence>
<evidence type="ECO:0000256" key="4">
    <source>
        <dbReference type="ARBA" id="ARBA00022729"/>
    </source>
</evidence>
<feature type="region of interest" description="Disordered" evidence="18">
    <location>
        <begin position="170"/>
        <end position="210"/>
    </location>
</feature>
<feature type="binding site" evidence="15">
    <location>
        <position position="569"/>
    </location>
    <ligand>
        <name>Ca(2+)</name>
        <dbReference type="ChEBI" id="CHEBI:29108"/>
        <label>4</label>
    </ligand>
</feature>
<feature type="binding site" evidence="15">
    <location>
        <position position="320"/>
    </location>
    <ligand>
        <name>Zn(2+)</name>
        <dbReference type="ChEBI" id="CHEBI:29105"/>
        <label>1</label>
    </ligand>
</feature>
<feature type="repeat" description="Hemopexin" evidence="17">
    <location>
        <begin position="460"/>
        <end position="516"/>
    </location>
</feature>
<dbReference type="GO" id="GO:0031012">
    <property type="term" value="C:extracellular matrix"/>
    <property type="evidence" value="ECO:0007669"/>
    <property type="project" value="InterPro"/>
</dbReference>
<organism evidence="20 21">
    <name type="scientific">Erpetoichthys calabaricus</name>
    <name type="common">Rope fish</name>
    <name type="synonym">Calamoichthys calabaricus</name>
    <dbReference type="NCBI Taxonomy" id="27687"/>
    <lineage>
        <taxon>Eukaryota</taxon>
        <taxon>Metazoa</taxon>
        <taxon>Chordata</taxon>
        <taxon>Craniata</taxon>
        <taxon>Vertebrata</taxon>
        <taxon>Euteleostomi</taxon>
        <taxon>Actinopterygii</taxon>
        <taxon>Polypteriformes</taxon>
        <taxon>Polypteridae</taxon>
        <taxon>Erpetoichthys</taxon>
    </lineage>
</organism>
<dbReference type="FunFam" id="2.110.10.10:FF:000012">
    <property type="entry name" value="Matrix metallopeptidase 21"/>
    <property type="match status" value="1"/>
</dbReference>
<feature type="binding site" evidence="15">
    <location>
        <position position="331"/>
    </location>
    <ligand>
        <name>Ca(2+)</name>
        <dbReference type="ChEBI" id="CHEBI:29108"/>
        <label>1</label>
    </ligand>
</feature>
<dbReference type="GO" id="GO:0008270">
    <property type="term" value="F:zinc ion binding"/>
    <property type="evidence" value="ECO:0007669"/>
    <property type="project" value="InterPro"/>
</dbReference>
<dbReference type="InterPro" id="IPR001818">
    <property type="entry name" value="Pept_M10_metallopeptidase"/>
</dbReference>
<keyword evidence="12" id="KW-0325">Glycoprotein</keyword>
<dbReference type="SUPFAM" id="SSF50923">
    <property type="entry name" value="Hemopexin-like domain"/>
    <property type="match status" value="1"/>
</dbReference>
<feature type="binding site" evidence="15">
    <location>
        <position position="294"/>
    </location>
    <ligand>
        <name>Ca(2+)</name>
        <dbReference type="ChEBI" id="CHEBI:29108"/>
        <label>2</label>
    </ligand>
</feature>
<feature type="binding site" evidence="15">
    <location>
        <position position="312"/>
    </location>
    <ligand>
        <name>Ca(2+)</name>
        <dbReference type="ChEBI" id="CHEBI:29108"/>
        <label>3</label>
    </ligand>
</feature>
<dbReference type="Ensembl" id="ENSECRT00000020136.1">
    <property type="protein sequence ID" value="ENSECRP00000019729.1"/>
    <property type="gene ID" value="ENSECRG00000013178.1"/>
</dbReference>
<keyword evidence="21" id="KW-1185">Reference proteome</keyword>
<reference evidence="20" key="3">
    <citation type="submission" date="2025-09" db="UniProtKB">
        <authorList>
            <consortium name="Ensembl"/>
        </authorList>
    </citation>
    <scope>IDENTIFICATION</scope>
</reference>
<reference evidence="20" key="1">
    <citation type="submission" date="2021-06" db="EMBL/GenBank/DDBJ databases">
        <authorList>
            <consortium name="Wellcome Sanger Institute Data Sharing"/>
        </authorList>
    </citation>
    <scope>NUCLEOTIDE SEQUENCE [LARGE SCALE GENOMIC DNA]</scope>
</reference>
<dbReference type="Pfam" id="PF01471">
    <property type="entry name" value="PG_binding_1"/>
    <property type="match status" value="1"/>
</dbReference>
<dbReference type="SUPFAM" id="SSF47090">
    <property type="entry name" value="PGBD-like"/>
    <property type="match status" value="1"/>
</dbReference>
<evidence type="ECO:0000256" key="14">
    <source>
        <dbReference type="PIRSR" id="PIRSR001191-2"/>
    </source>
</evidence>
<feature type="active site" evidence="13">
    <location>
        <position position="353"/>
    </location>
</feature>
<keyword evidence="11" id="KW-1015">Disulfide bond</keyword>
<dbReference type="InterPro" id="IPR006026">
    <property type="entry name" value="Peptidase_Metallo"/>
</dbReference>
<dbReference type="InterPro" id="IPR018487">
    <property type="entry name" value="Hemopexin-like_repeat"/>
</dbReference>
<feature type="binding site" evidence="14">
    <location>
        <position position="356"/>
    </location>
    <ligand>
        <name>Zn(2+)</name>
        <dbReference type="ChEBI" id="CHEBI:29105"/>
        <label>2</label>
        <note>catalytic</note>
    </ligand>
</feature>
<dbReference type="PANTHER" id="PTHR10201:SF328">
    <property type="entry name" value="MATRIX METALLOPROTEINASE-21"/>
    <property type="match status" value="1"/>
</dbReference>
<sequence length="641" mass="72826">MLGDPLWAKGEHPYSTETGTLMGIDDRSLELPGKGDEHCAAHLLFHYLLGLILQNVYSKININNKFSNYLVVFFLSTQDFLKKYGYINPVNWTEMASATSTVAEYSDPAPKDVSALISEGQSQSRFGKDMDEDPSLSPEYINSLKSFQQANGIPITGILDEATKEAMNKPRCGVPDLKVDSNSIVNGTEDPKNETTASPEADSGGLKRPKRFLDRMVEHTRKKRGNLDVLGSSSNGNLGFSKPKLKWRLLSEGYSLQLSISQQRSILSTAFRIWSEVIPLQFEEDNTSPYSDIDIKLGFGTGRHLGCSQLFDGSGLEFAHAWYLGDIHFDDDDHFVGTNSDQGISLLKVAVHEIGHALGLPHNYRTESIMQPNYIPQNNNAELNRQDRKDIQALYGVCEGPFSTVFDWIKRDKTSTGDIVYRFNTYFFRSSWYWMYENKNNRTRYGDPIPITSGWKGIPSADIDAFVHVWTWNKDAQYFFKGTQYWRYDPDNDMAFTEDTQGNQYPKLIVDGFPGIPTPIDAAFFDKRDRNIYFFRGSDVTAFNVDTNQKVYGYPKAMTDVFPATTPGDHPVKSLDVIYFSYTTNSIYFIKDKFYWKVVDDSDRSRNPSYPYNGLLSSKRLSNNWFDICDVHLSVLFLKSS</sequence>
<evidence type="ECO:0000256" key="9">
    <source>
        <dbReference type="ARBA" id="ARBA00023049"/>
    </source>
</evidence>
<dbReference type="InterPro" id="IPR000585">
    <property type="entry name" value="Hemopexin-like_dom"/>
</dbReference>
<dbReference type="Pfam" id="PF00413">
    <property type="entry name" value="Peptidase_M10"/>
    <property type="match status" value="1"/>
</dbReference>
<evidence type="ECO:0000256" key="5">
    <source>
        <dbReference type="ARBA" id="ARBA00022737"/>
    </source>
</evidence>
<dbReference type="GeneTree" id="ENSGT00940000159140"/>
<evidence type="ECO:0000256" key="18">
    <source>
        <dbReference type="SAM" id="MobiDB-lite"/>
    </source>
</evidence>
<evidence type="ECO:0000256" key="11">
    <source>
        <dbReference type="ARBA" id="ARBA00023157"/>
    </source>
</evidence>
<evidence type="ECO:0000256" key="15">
    <source>
        <dbReference type="PIRSR" id="PIRSR621190-2"/>
    </source>
</evidence>
<dbReference type="Gene3D" id="3.40.390.10">
    <property type="entry name" value="Collagenase (Catalytic Domain)"/>
    <property type="match status" value="1"/>
</dbReference>
<evidence type="ECO:0000256" key="1">
    <source>
        <dbReference type="ARBA" id="ARBA00010370"/>
    </source>
</evidence>
<evidence type="ECO:0000256" key="6">
    <source>
        <dbReference type="ARBA" id="ARBA00022801"/>
    </source>
</evidence>
<reference evidence="20" key="2">
    <citation type="submission" date="2025-08" db="UniProtKB">
        <authorList>
            <consortium name="Ensembl"/>
        </authorList>
    </citation>
    <scope>IDENTIFICATION</scope>
</reference>
<evidence type="ECO:0000256" key="16">
    <source>
        <dbReference type="PIRSR" id="PIRSR621190-4"/>
    </source>
</evidence>
<keyword evidence="8 15" id="KW-0106">Calcium</keyword>
<keyword evidence="7 14" id="KW-0862">Zinc</keyword>
<dbReference type="CDD" id="cd00094">
    <property type="entry name" value="HX"/>
    <property type="match status" value="1"/>
</dbReference>
<feature type="binding site" evidence="14">
    <location>
        <position position="352"/>
    </location>
    <ligand>
        <name>Zn(2+)</name>
        <dbReference type="ChEBI" id="CHEBI:29105"/>
        <label>2</label>
        <note>catalytic</note>
    </ligand>
</feature>